<dbReference type="PROSITE" id="PS50011">
    <property type="entry name" value="PROTEIN_KINASE_DOM"/>
    <property type="match status" value="1"/>
</dbReference>
<dbReference type="GO" id="GO:0005524">
    <property type="term" value="F:ATP binding"/>
    <property type="evidence" value="ECO:0007669"/>
    <property type="project" value="InterPro"/>
</dbReference>
<protein>
    <recommendedName>
        <fullName evidence="1">Protein kinase domain-containing protein</fullName>
    </recommendedName>
</protein>
<dbReference type="InterPro" id="IPR000719">
    <property type="entry name" value="Prot_kinase_dom"/>
</dbReference>
<organism evidence="2 3">
    <name type="scientific">Mortierella hygrophila</name>
    <dbReference type="NCBI Taxonomy" id="979708"/>
    <lineage>
        <taxon>Eukaryota</taxon>
        <taxon>Fungi</taxon>
        <taxon>Fungi incertae sedis</taxon>
        <taxon>Mucoromycota</taxon>
        <taxon>Mortierellomycotina</taxon>
        <taxon>Mortierellomycetes</taxon>
        <taxon>Mortierellales</taxon>
        <taxon>Mortierellaceae</taxon>
        <taxon>Mortierella</taxon>
    </lineage>
</organism>
<feature type="domain" description="Protein kinase" evidence="1">
    <location>
        <begin position="1"/>
        <end position="112"/>
    </location>
</feature>
<name>A0A9P6F5R8_9FUNG</name>
<evidence type="ECO:0000259" key="1">
    <source>
        <dbReference type="PROSITE" id="PS50011"/>
    </source>
</evidence>
<evidence type="ECO:0000313" key="2">
    <source>
        <dbReference type="EMBL" id="KAF9542576.1"/>
    </source>
</evidence>
<accession>A0A9P6F5R8</accession>
<gene>
    <name evidence="2" type="ORF">EC957_001869</name>
</gene>
<evidence type="ECO:0000313" key="3">
    <source>
        <dbReference type="Proteomes" id="UP000723463"/>
    </source>
</evidence>
<proteinExistence type="predicted"/>
<dbReference type="InterPro" id="IPR011009">
    <property type="entry name" value="Kinase-like_dom_sf"/>
</dbReference>
<dbReference type="GO" id="GO:0004672">
    <property type="term" value="F:protein kinase activity"/>
    <property type="evidence" value="ECO:0007669"/>
    <property type="project" value="InterPro"/>
</dbReference>
<dbReference type="SUPFAM" id="SSF56112">
    <property type="entry name" value="Protein kinase-like (PK-like)"/>
    <property type="match status" value="1"/>
</dbReference>
<dbReference type="AlphaFoldDB" id="A0A9P6F5R8"/>
<dbReference type="EMBL" id="JAAAXW010000135">
    <property type="protein sequence ID" value="KAF9542576.1"/>
    <property type="molecule type" value="Genomic_DNA"/>
</dbReference>
<comment type="caution">
    <text evidence="2">The sequence shown here is derived from an EMBL/GenBank/DDBJ whole genome shotgun (WGS) entry which is preliminary data.</text>
</comment>
<reference evidence="2" key="1">
    <citation type="journal article" date="2020" name="Fungal Divers.">
        <title>Resolving the Mortierellaceae phylogeny through synthesis of multi-gene phylogenetics and phylogenomics.</title>
        <authorList>
            <person name="Vandepol N."/>
            <person name="Liber J."/>
            <person name="Desiro A."/>
            <person name="Na H."/>
            <person name="Kennedy M."/>
            <person name="Barry K."/>
            <person name="Grigoriev I.V."/>
            <person name="Miller A.N."/>
            <person name="O'Donnell K."/>
            <person name="Stajich J.E."/>
            <person name="Bonito G."/>
        </authorList>
    </citation>
    <scope>NUCLEOTIDE SEQUENCE</scope>
    <source>
        <strain evidence="2">NRRL 2591</strain>
    </source>
</reference>
<dbReference type="Gene3D" id="1.10.510.10">
    <property type="entry name" value="Transferase(Phosphotransferase) domain 1"/>
    <property type="match status" value="1"/>
</dbReference>
<sequence>MPELPLRKRSQETCTSTFIADPLPKIRNETHFLGRLQGHHNVAKMYGIVEDERGSSGLSCNHEAGIRHCDLKSKHALVAKGMQFKISDFGLAEESPTWMYDHANEHYPGGGT</sequence>
<dbReference type="Proteomes" id="UP000723463">
    <property type="component" value="Unassembled WGS sequence"/>
</dbReference>
<keyword evidence="3" id="KW-1185">Reference proteome</keyword>